<feature type="active site" evidence="5">
    <location>
        <position position="201"/>
    </location>
</feature>
<accession>A0A1I5WGR6</accession>
<evidence type="ECO:0000256" key="5">
    <source>
        <dbReference type="PIRSR" id="PIRSR000446-1"/>
    </source>
</evidence>
<dbReference type="SUPFAM" id="SSF55048">
    <property type="entry name" value="Probable ACP-binding domain of malonyl-CoA ACP transacylase"/>
    <property type="match status" value="1"/>
</dbReference>
<evidence type="ECO:0000256" key="3">
    <source>
        <dbReference type="ARBA" id="ARBA00048462"/>
    </source>
</evidence>
<dbReference type="PIRSF" id="PIRSF000446">
    <property type="entry name" value="Mct"/>
    <property type="match status" value="1"/>
</dbReference>
<proteinExistence type="inferred from homology"/>
<evidence type="ECO:0000259" key="6">
    <source>
        <dbReference type="SMART" id="SM00827"/>
    </source>
</evidence>
<reference evidence="8" key="1">
    <citation type="submission" date="2016-10" db="EMBL/GenBank/DDBJ databases">
        <authorList>
            <person name="Varghese N."/>
            <person name="Submissions S."/>
        </authorList>
    </citation>
    <scope>NUCLEOTIDE SEQUENCE [LARGE SCALE GENOMIC DNA]</scope>
    <source>
        <strain evidence="8">DSM 11706</strain>
    </source>
</reference>
<feature type="active site" evidence="5">
    <location>
        <position position="91"/>
    </location>
</feature>
<feature type="domain" description="Malonyl-CoA:ACP transacylase (MAT)" evidence="6">
    <location>
        <begin position="7"/>
        <end position="300"/>
    </location>
</feature>
<keyword evidence="1 4" id="KW-0808">Transferase</keyword>
<dbReference type="InterPro" id="IPR016036">
    <property type="entry name" value="Malonyl_transacylase_ACP-bd"/>
</dbReference>
<evidence type="ECO:0000256" key="2">
    <source>
        <dbReference type="ARBA" id="ARBA00023315"/>
    </source>
</evidence>
<dbReference type="InterPro" id="IPR004410">
    <property type="entry name" value="Malonyl_CoA-ACP_transAc_FabD"/>
</dbReference>
<dbReference type="Gene3D" id="3.30.70.250">
    <property type="entry name" value="Malonyl-CoA ACP transacylase, ACP-binding"/>
    <property type="match status" value="1"/>
</dbReference>
<gene>
    <name evidence="7" type="ORF">SAMN05421670_1263</name>
</gene>
<dbReference type="SUPFAM" id="SSF52151">
    <property type="entry name" value="FabD/lysophospholipase-like"/>
    <property type="match status" value="1"/>
</dbReference>
<dbReference type="RefSeq" id="WP_093535212.1">
    <property type="nucleotide sequence ID" value="NZ_FOXU01000001.1"/>
</dbReference>
<dbReference type="InterPro" id="IPR001227">
    <property type="entry name" value="Ac_transferase_dom_sf"/>
</dbReference>
<evidence type="ECO:0000313" key="8">
    <source>
        <dbReference type="Proteomes" id="UP000198734"/>
    </source>
</evidence>
<keyword evidence="2 4" id="KW-0012">Acyltransferase</keyword>
<comment type="similarity">
    <text evidence="4">Belongs to the fabD family.</text>
</comment>
<evidence type="ECO:0000313" key="7">
    <source>
        <dbReference type="EMBL" id="SFQ18871.1"/>
    </source>
</evidence>
<dbReference type="InterPro" id="IPR024925">
    <property type="entry name" value="Malonyl_CoA-ACP_transAc"/>
</dbReference>
<dbReference type="EC" id="2.3.1.39" evidence="4"/>
<dbReference type="AlphaFoldDB" id="A0A1I5WGR6"/>
<dbReference type="GO" id="GO:0004314">
    <property type="term" value="F:[acyl-carrier-protein] S-malonyltransferase activity"/>
    <property type="evidence" value="ECO:0007669"/>
    <property type="project" value="UniProtKB-EC"/>
</dbReference>
<dbReference type="NCBIfam" id="TIGR00128">
    <property type="entry name" value="fabD"/>
    <property type="match status" value="1"/>
</dbReference>
<dbReference type="PANTHER" id="PTHR42681">
    <property type="entry name" value="MALONYL-COA-ACYL CARRIER PROTEIN TRANSACYLASE, MITOCHONDRIAL"/>
    <property type="match status" value="1"/>
</dbReference>
<protein>
    <recommendedName>
        <fullName evidence="4">Malonyl CoA-acyl carrier protein transacylase</fullName>
        <ecNumber evidence="4">2.3.1.39</ecNumber>
    </recommendedName>
</protein>
<comment type="catalytic activity">
    <reaction evidence="3 4">
        <text>holo-[ACP] + malonyl-CoA = malonyl-[ACP] + CoA</text>
        <dbReference type="Rhea" id="RHEA:41792"/>
        <dbReference type="Rhea" id="RHEA-COMP:9623"/>
        <dbReference type="Rhea" id="RHEA-COMP:9685"/>
        <dbReference type="ChEBI" id="CHEBI:57287"/>
        <dbReference type="ChEBI" id="CHEBI:57384"/>
        <dbReference type="ChEBI" id="CHEBI:64479"/>
        <dbReference type="ChEBI" id="CHEBI:78449"/>
        <dbReference type="EC" id="2.3.1.39"/>
    </reaction>
</comment>
<evidence type="ECO:0000256" key="1">
    <source>
        <dbReference type="ARBA" id="ARBA00022679"/>
    </source>
</evidence>
<name>A0A1I5WGR6_9BACI</name>
<dbReference type="PANTHER" id="PTHR42681:SF1">
    <property type="entry name" value="MALONYL-COA-ACYL CARRIER PROTEIN TRANSACYLASE, MITOCHONDRIAL"/>
    <property type="match status" value="1"/>
</dbReference>
<dbReference type="GO" id="GO:0005829">
    <property type="term" value="C:cytosol"/>
    <property type="evidence" value="ECO:0007669"/>
    <property type="project" value="TreeGrafter"/>
</dbReference>
<dbReference type="EMBL" id="FOXU01000001">
    <property type="protein sequence ID" value="SFQ18871.1"/>
    <property type="molecule type" value="Genomic_DNA"/>
</dbReference>
<sequence>MTKIAFIFPGQGSQTVGMGQQLVENNTDCHHFYEQANEVLGFSLSELMLNGPAEELTKTYNAQPALLTTSSMIAHKLKQAGIMPNFTAGHSLGEYSALVASDVLSFADAVLLVHQRGLYMNEAVPAGKGAMTAILGLGKDELAAVTHDVTSNGEVVQIANLNCPGQIVISGTAAGVLEASSKAKEAGAKRAIPLVVSGPFHSELMRPAAQQLDAAISAIELKQASIPVISNVTAEPVTEASHIKNLLVEQLYSPVRWEESIQQMIEQGTTIFVECGPGKVLSGLVKKIDRSVTTYCVHDEETLQQVITELGVEQHG</sequence>
<organism evidence="7 8">
    <name type="scientific">Psychrobacillus psychrotolerans</name>
    <dbReference type="NCBI Taxonomy" id="126156"/>
    <lineage>
        <taxon>Bacteria</taxon>
        <taxon>Bacillati</taxon>
        <taxon>Bacillota</taxon>
        <taxon>Bacilli</taxon>
        <taxon>Bacillales</taxon>
        <taxon>Bacillaceae</taxon>
        <taxon>Psychrobacillus</taxon>
    </lineage>
</organism>
<dbReference type="FunFam" id="3.30.70.250:FF:000001">
    <property type="entry name" value="Malonyl CoA-acyl carrier protein transacylase"/>
    <property type="match status" value="1"/>
</dbReference>
<dbReference type="STRING" id="126156.SAMN05421670_1263"/>
<evidence type="ECO:0000256" key="4">
    <source>
        <dbReference type="PIRNR" id="PIRNR000446"/>
    </source>
</evidence>
<dbReference type="InterPro" id="IPR050858">
    <property type="entry name" value="Mal-CoA-ACP_Trans/PKS_FabD"/>
</dbReference>
<dbReference type="OrthoDB" id="9805460at2"/>
<dbReference type="GO" id="GO:0006633">
    <property type="term" value="P:fatty acid biosynthetic process"/>
    <property type="evidence" value="ECO:0007669"/>
    <property type="project" value="TreeGrafter"/>
</dbReference>
<dbReference type="Proteomes" id="UP000198734">
    <property type="component" value="Unassembled WGS sequence"/>
</dbReference>
<keyword evidence="8" id="KW-1185">Reference proteome</keyword>
<dbReference type="Gene3D" id="3.40.366.10">
    <property type="entry name" value="Malonyl-Coenzyme A Acyl Carrier Protein, domain 2"/>
    <property type="match status" value="1"/>
</dbReference>
<dbReference type="InterPro" id="IPR016035">
    <property type="entry name" value="Acyl_Trfase/lysoPLipase"/>
</dbReference>
<dbReference type="Pfam" id="PF00698">
    <property type="entry name" value="Acyl_transf_1"/>
    <property type="match status" value="1"/>
</dbReference>
<dbReference type="InterPro" id="IPR014043">
    <property type="entry name" value="Acyl_transferase_dom"/>
</dbReference>
<dbReference type="SMART" id="SM00827">
    <property type="entry name" value="PKS_AT"/>
    <property type="match status" value="1"/>
</dbReference>